<dbReference type="Proteomes" id="UP001442494">
    <property type="component" value="Unassembled WGS sequence"/>
</dbReference>
<reference evidence="2 3" key="1">
    <citation type="submission" date="2022-04" db="EMBL/GenBank/DDBJ databases">
        <title>Positive selection, recombination, and allopatry shape intraspecific diversity of widespread and dominant cyanobacteria.</title>
        <authorList>
            <person name="Wei J."/>
            <person name="Shu W."/>
            <person name="Hu C."/>
        </authorList>
    </citation>
    <scope>NUCLEOTIDE SEQUENCE [LARGE SCALE GENOMIC DNA]</scope>
    <source>
        <strain evidence="2 3">GB2-A5</strain>
    </source>
</reference>
<name>A0ABV0JRQ3_9CYAN</name>
<feature type="region of interest" description="Disordered" evidence="1">
    <location>
        <begin position="92"/>
        <end position="125"/>
    </location>
</feature>
<dbReference type="RefSeq" id="WP_190423665.1">
    <property type="nucleotide sequence ID" value="NZ_JAMPKK010000037.1"/>
</dbReference>
<proteinExistence type="predicted"/>
<sequence>MGATEEQFSANPESVVGDAAPCPSTSNGTKFAPTLWGRYFRILGRNSYNASTDNPSPKDKLTQVDSIMKCSFISLYQEAVCQQKEHSDSINILLGTQTRTDSQEQTDQDPRNLGTQTATNTRENLDSGTSYYTQFSIIP</sequence>
<evidence type="ECO:0000313" key="3">
    <source>
        <dbReference type="Proteomes" id="UP001442494"/>
    </source>
</evidence>
<accession>A0ABV0JRQ3</accession>
<evidence type="ECO:0000313" key="2">
    <source>
        <dbReference type="EMBL" id="MEP0866071.1"/>
    </source>
</evidence>
<feature type="compositionally biased region" description="Polar residues" evidence="1">
    <location>
        <begin position="113"/>
        <end position="125"/>
    </location>
</feature>
<dbReference type="EMBL" id="JAMPKK010000037">
    <property type="protein sequence ID" value="MEP0866071.1"/>
    <property type="molecule type" value="Genomic_DNA"/>
</dbReference>
<organism evidence="2 3">
    <name type="scientific">Funiculus sociatus GB2-A5</name>
    <dbReference type="NCBI Taxonomy" id="2933946"/>
    <lineage>
        <taxon>Bacteria</taxon>
        <taxon>Bacillati</taxon>
        <taxon>Cyanobacteriota</taxon>
        <taxon>Cyanophyceae</taxon>
        <taxon>Coleofasciculales</taxon>
        <taxon>Coleofasciculaceae</taxon>
        <taxon>Funiculus</taxon>
    </lineage>
</organism>
<keyword evidence="3" id="KW-1185">Reference proteome</keyword>
<evidence type="ECO:0000256" key="1">
    <source>
        <dbReference type="SAM" id="MobiDB-lite"/>
    </source>
</evidence>
<comment type="caution">
    <text evidence="2">The sequence shown here is derived from an EMBL/GenBank/DDBJ whole genome shotgun (WGS) entry which is preliminary data.</text>
</comment>
<feature type="region of interest" description="Disordered" evidence="1">
    <location>
        <begin position="1"/>
        <end position="24"/>
    </location>
</feature>
<protein>
    <submittedName>
        <fullName evidence="2">Uncharacterized protein</fullName>
    </submittedName>
</protein>
<feature type="compositionally biased region" description="Polar residues" evidence="1">
    <location>
        <begin position="1"/>
        <end position="12"/>
    </location>
</feature>
<feature type="compositionally biased region" description="Polar residues" evidence="1">
    <location>
        <begin position="94"/>
        <end position="105"/>
    </location>
</feature>
<gene>
    <name evidence="2" type="ORF">NDI37_16520</name>
</gene>